<evidence type="ECO:0000259" key="1">
    <source>
        <dbReference type="Pfam" id="PF01935"/>
    </source>
</evidence>
<protein>
    <submittedName>
        <fullName evidence="3">TraE family protein</fullName>
    </submittedName>
</protein>
<feature type="domain" description="Helicase HerA central" evidence="1">
    <location>
        <begin position="428"/>
        <end position="505"/>
    </location>
</feature>
<dbReference type="EMBL" id="JXXK01000028">
    <property type="protein sequence ID" value="KJF38899.1"/>
    <property type="molecule type" value="Genomic_DNA"/>
</dbReference>
<dbReference type="PANTHER" id="PTHR30121">
    <property type="entry name" value="UNCHARACTERIZED PROTEIN YJGR-RELATED"/>
    <property type="match status" value="1"/>
</dbReference>
<proteinExistence type="predicted"/>
<keyword evidence="4" id="KW-1185">Reference proteome</keyword>
<dbReference type="InterPro" id="IPR043964">
    <property type="entry name" value="P-loop_TraG"/>
</dbReference>
<dbReference type="SUPFAM" id="SSF52540">
    <property type="entry name" value="P-loop containing nucleoside triphosphate hydrolases"/>
    <property type="match status" value="1"/>
</dbReference>
<evidence type="ECO:0000259" key="2">
    <source>
        <dbReference type="Pfam" id="PF19044"/>
    </source>
</evidence>
<evidence type="ECO:0000313" key="3">
    <source>
        <dbReference type="EMBL" id="KJF38899.1"/>
    </source>
</evidence>
<dbReference type="Proteomes" id="UP000032483">
    <property type="component" value="Unassembled WGS sequence"/>
</dbReference>
<name>A0A0D8IWN8_9FIRM</name>
<reference evidence="3" key="1">
    <citation type="submission" date="2015-02" db="EMBL/GenBank/DDBJ databases">
        <title>A novel member of the family Ruminococcaceae isolated from human feces.</title>
        <authorList>
            <person name="Shkoporov A.N."/>
            <person name="Chaplin A.V."/>
            <person name="Motuzova O.V."/>
            <person name="Kafarskaia L.I."/>
            <person name="Khokhlova E.V."/>
            <person name="Efimov B.A."/>
        </authorList>
    </citation>
    <scope>NUCLEOTIDE SEQUENCE [LARGE SCALE GENOMIC DNA]</scope>
    <source>
        <strain evidence="3">585-1</strain>
    </source>
</reference>
<organism evidence="3 4">
    <name type="scientific">Ruthenibacterium lactatiformans</name>
    <dbReference type="NCBI Taxonomy" id="1550024"/>
    <lineage>
        <taxon>Bacteria</taxon>
        <taxon>Bacillati</taxon>
        <taxon>Bacillota</taxon>
        <taxon>Clostridia</taxon>
        <taxon>Eubacteriales</taxon>
        <taxon>Oscillospiraceae</taxon>
        <taxon>Ruthenibacterium</taxon>
    </lineage>
</organism>
<dbReference type="Pfam" id="PF19044">
    <property type="entry name" value="P-loop_TraG"/>
    <property type="match status" value="1"/>
</dbReference>
<dbReference type="Pfam" id="PF01935">
    <property type="entry name" value="DUF87"/>
    <property type="match status" value="1"/>
</dbReference>
<dbReference type="AlphaFoldDB" id="A0A0D8IWN8"/>
<accession>A0A0D8IWN8</accession>
<sequence>MPLIKTLERSIKQEKENFRIPHSVQDVIPIRRIWPDGIFRTGNAYSRSYRLTDINYAIASKADKTSMLLDYSELLNALDSGACAKITINNRRVDRRQFEQELLIRPQADKLNGYRQEYNDMLRSHAASSNNVVQERYLTISAHKRSVDEARAYFQRMGGEVTARLGQLSSQAEELDASARLQILRDFFKAGQPAVVPFNMEQRAKRGHDFKDWFCPDSLEFYADFFKSDVRWGRVLYLQNYASFIKDDFIMELCGLDRSMMVSIDILPVPTDEAVRELQNKLLGVETNVAGWQRRQNNANNYTANVPYDMQLQRKETTEFLNDLTERDQRMMYGLVTVVHLAESKEQLDADTESLLAVGRKHLCQLSTLRWQQRDGLDTVLPYGVRRIHALRTLTTESVAVLMPFKAQELNHTNGIYYGQNAVSGNMIRIDRAQLLNGHSFRLGVSGSGKSMSAKEELVEIALRTKDDILILDPESEFGRLVKALGGEVLPISPHSSIHLNALDIDRAYGEGKNPLVDKVKLILSIFEPLTENGLTAKQRSILDRCARLVYREYIRGGYRGAPPTLVDLRRILLEQPEAEAHDLALASELYTTGSLNIFAHQTNVDTGARILCYDIRELDEQLRPVGMVVTLDAIFNRVIRNWRQGKRTWILADEFYILFRYSFSAEFFYRLFKRMRKYNAFITAISQNVDEILRSDTARLMLANSELLVMLNQAATDREELAKLLNISENQLSYITNVPAGHGLIRCGGAIIPFENSFPKNTKLYQLMTTKPNEKFL</sequence>
<gene>
    <name evidence="3" type="ORF">TQ39_15385</name>
</gene>
<dbReference type="NCBIfam" id="NF045971">
    <property type="entry name" value="conju_CD1110"/>
    <property type="match status" value="1"/>
</dbReference>
<evidence type="ECO:0000313" key="4">
    <source>
        <dbReference type="Proteomes" id="UP000032483"/>
    </source>
</evidence>
<dbReference type="InterPro" id="IPR027417">
    <property type="entry name" value="P-loop_NTPase"/>
</dbReference>
<dbReference type="PATRIC" id="fig|1550024.3.peg.3504"/>
<dbReference type="InterPro" id="IPR051162">
    <property type="entry name" value="T4SS_component"/>
</dbReference>
<dbReference type="Gene3D" id="3.40.50.300">
    <property type="entry name" value="P-loop containing nucleotide triphosphate hydrolases"/>
    <property type="match status" value="1"/>
</dbReference>
<comment type="caution">
    <text evidence="3">The sequence shown here is derived from an EMBL/GenBank/DDBJ whole genome shotgun (WGS) entry which is preliminary data.</text>
</comment>
<feature type="domain" description="TraG P-loop" evidence="2">
    <location>
        <begin position="621"/>
        <end position="737"/>
    </location>
</feature>
<dbReference type="InterPro" id="IPR002789">
    <property type="entry name" value="HerA_central"/>
</dbReference>
<dbReference type="PANTHER" id="PTHR30121:SF6">
    <property type="entry name" value="SLR6007 PROTEIN"/>
    <property type="match status" value="1"/>
</dbReference>
<dbReference type="Gene3D" id="1.10.8.730">
    <property type="match status" value="1"/>
</dbReference>